<evidence type="ECO:0000313" key="2">
    <source>
        <dbReference type="EMBL" id="SEG03039.1"/>
    </source>
</evidence>
<dbReference type="OrthoDB" id="9778777at2"/>
<dbReference type="PROSITE" id="PS51318">
    <property type="entry name" value="TAT"/>
    <property type="match status" value="1"/>
</dbReference>
<dbReference type="InterPro" id="IPR006311">
    <property type="entry name" value="TAT_signal"/>
</dbReference>
<evidence type="ECO:0000313" key="3">
    <source>
        <dbReference type="Proteomes" id="UP000236728"/>
    </source>
</evidence>
<dbReference type="RefSeq" id="WP_103932636.1">
    <property type="nucleotide sequence ID" value="NZ_FNVA01000002.1"/>
</dbReference>
<dbReference type="PANTHER" id="PTHR43032:SF2">
    <property type="entry name" value="BLL0505 PROTEIN"/>
    <property type="match status" value="1"/>
</dbReference>
<protein>
    <submittedName>
        <fullName evidence="2">DMSO/TMAO reductase YedYZ, molybdopterin-dependent catalytic subunit</fullName>
    </submittedName>
</protein>
<accession>A0A1H5WTY4</accession>
<sequence length="253" mass="27701">MKSFSRRRMLTAGIAAAAGAAGVIAAPKVVRRFGLAAPDCAGPYGPGEALTYAASRIIAPNAMAREFSRSWISKEPFANSLYGPIPAEFTKHKAEGFANWKIAVGGMVMHPTEFSVPDLKQMGRSSQITEVACEEGWSYIAEWIGTPLALVLQEVQPLAPARYLVYTSMRDGLWDSIDMHDARHPQTLLTWGMNDGDLPFGFGGPLRMRLPKQLGYRNVKYVHKMVFTDSLKGFGKGMGSANPEYGYSWYAGI</sequence>
<dbReference type="EMBL" id="FNVA01000002">
    <property type="protein sequence ID" value="SEG03039.1"/>
    <property type="molecule type" value="Genomic_DNA"/>
</dbReference>
<keyword evidence="3" id="KW-1185">Reference proteome</keyword>
<feature type="domain" description="Oxidoreductase molybdopterin-binding" evidence="1">
    <location>
        <begin position="98"/>
        <end position="230"/>
    </location>
</feature>
<dbReference type="Proteomes" id="UP000236728">
    <property type="component" value="Unassembled WGS sequence"/>
</dbReference>
<organism evidence="2 3">
    <name type="scientific">Bryocella elongata</name>
    <dbReference type="NCBI Taxonomy" id="863522"/>
    <lineage>
        <taxon>Bacteria</taxon>
        <taxon>Pseudomonadati</taxon>
        <taxon>Acidobacteriota</taxon>
        <taxon>Terriglobia</taxon>
        <taxon>Terriglobales</taxon>
        <taxon>Acidobacteriaceae</taxon>
        <taxon>Bryocella</taxon>
    </lineage>
</organism>
<evidence type="ECO:0000259" key="1">
    <source>
        <dbReference type="Pfam" id="PF00174"/>
    </source>
</evidence>
<dbReference type="SUPFAM" id="SSF56524">
    <property type="entry name" value="Oxidoreductase molybdopterin-binding domain"/>
    <property type="match status" value="1"/>
</dbReference>
<dbReference type="Gene3D" id="3.90.420.10">
    <property type="entry name" value="Oxidoreductase, molybdopterin-binding domain"/>
    <property type="match status" value="1"/>
</dbReference>
<dbReference type="InterPro" id="IPR036374">
    <property type="entry name" value="OxRdtase_Mopterin-bd_sf"/>
</dbReference>
<dbReference type="InterPro" id="IPR000572">
    <property type="entry name" value="OxRdtase_Mopterin-bd_dom"/>
</dbReference>
<reference evidence="2 3" key="1">
    <citation type="submission" date="2016-10" db="EMBL/GenBank/DDBJ databases">
        <authorList>
            <person name="de Groot N.N."/>
        </authorList>
    </citation>
    <scope>NUCLEOTIDE SEQUENCE [LARGE SCALE GENOMIC DNA]</scope>
    <source>
        <strain evidence="2 3">DSM 22489</strain>
    </source>
</reference>
<name>A0A1H5WTY4_9BACT</name>
<gene>
    <name evidence="2" type="ORF">SAMN05421819_1746</name>
</gene>
<proteinExistence type="predicted"/>
<dbReference type="AlphaFoldDB" id="A0A1H5WTY4"/>
<dbReference type="Pfam" id="PF00174">
    <property type="entry name" value="Oxidored_molyb"/>
    <property type="match status" value="1"/>
</dbReference>
<dbReference type="PANTHER" id="PTHR43032">
    <property type="entry name" value="PROTEIN-METHIONINE-SULFOXIDE REDUCTASE"/>
    <property type="match status" value="1"/>
</dbReference>